<dbReference type="GO" id="GO:0042773">
    <property type="term" value="P:ATP synthesis coupled electron transport"/>
    <property type="evidence" value="ECO:0007669"/>
    <property type="project" value="InterPro"/>
</dbReference>
<feature type="transmembrane region" description="Helical" evidence="5">
    <location>
        <begin position="287"/>
        <end position="306"/>
    </location>
</feature>
<feature type="transmembrane region" description="Helical" evidence="5">
    <location>
        <begin position="174"/>
        <end position="194"/>
    </location>
</feature>
<evidence type="ECO:0000259" key="6">
    <source>
        <dbReference type="Pfam" id="PF00361"/>
    </source>
</evidence>
<protein>
    <submittedName>
        <fullName evidence="7">NADH dehydrogenase-like complex, subunit N (NuoN)</fullName>
    </submittedName>
</protein>
<reference evidence="7" key="1">
    <citation type="submission" date="2014-11" db="EMBL/GenBank/DDBJ databases">
        <authorList>
            <person name="Zhu J."/>
            <person name="Qi W."/>
            <person name="Song R."/>
        </authorList>
    </citation>
    <scope>NUCLEOTIDE SEQUENCE</scope>
</reference>
<feature type="transmembrane region" description="Helical" evidence="5">
    <location>
        <begin position="349"/>
        <end position="367"/>
    </location>
</feature>
<dbReference type="EMBL" id="KP211920">
    <property type="protein sequence ID" value="ANV81055.1"/>
    <property type="molecule type" value="Genomic_DNA"/>
</dbReference>
<feature type="transmembrane region" description="Helical" evidence="5">
    <location>
        <begin position="379"/>
        <end position="405"/>
    </location>
</feature>
<dbReference type="Pfam" id="PF00361">
    <property type="entry name" value="Proton_antipo_M"/>
    <property type="match status" value="1"/>
</dbReference>
<keyword evidence="2 5" id="KW-0812">Transmembrane</keyword>
<feature type="transmembrane region" description="Helical" evidence="5">
    <location>
        <begin position="100"/>
        <end position="117"/>
    </location>
</feature>
<dbReference type="GO" id="GO:0016020">
    <property type="term" value="C:membrane"/>
    <property type="evidence" value="ECO:0007669"/>
    <property type="project" value="UniProtKB-SubCell"/>
</dbReference>
<dbReference type="HAMAP" id="MF_00445">
    <property type="entry name" value="NDH1_NuoN_1"/>
    <property type="match status" value="1"/>
</dbReference>
<feature type="transmembrane region" description="Helical" evidence="5">
    <location>
        <begin position="522"/>
        <end position="543"/>
    </location>
</feature>
<keyword evidence="3 5" id="KW-1133">Transmembrane helix</keyword>
<sequence length="561" mass="60111">MNLPINTSEAELVIPELIMLFGLIAIILIPNLGNASFRIPLTRIHVPVFIGGSRFKSTSNPKLPNQVSLIIFISALFFGLMQNSYGPIGNTLEVTEFSRLFSLIFIAALLLATIATTHRLPARPNVKPPNDGDSENISNKKINALIDNRRQVDFHIILIMVGLGMSLMSMATHLFMLFVCIELASLSSYILVAFHKESKVGGEAGMKYFIVGSVASAVGIYGMSLLYLWSGDLSLDALAIKWEESSSIDPLAGIAVGLMLVAFGFKVGAAPFHLAAPDAYSGASSPIAGLLATASKAMGFVALMRILVSVTMPIEGEAFWYTAIAIIAVVTMTWGNLAALTSSNPKRMLAYSSVSHAGYMLAGLAAIGSGLGSEEAIELVLTAIVFHLAVLVIFKFGAFLVLSLLETEERGHRLEDLHGLARREPLVAGSMFLFMLSLAGVPPLSGFLSKFLMINGIVNISAGTGASDATSILDWLISVEPVFWLAFAIVINSALSMFYYLRIGLVMFFEEPENSRAMKDAFSLRLAIVACAILTVIVGIGPLSDSLLEMVADAINSFVSN</sequence>
<name>A0A1B1TFJ0_9ARCH</name>
<evidence type="ECO:0000256" key="3">
    <source>
        <dbReference type="ARBA" id="ARBA00022989"/>
    </source>
</evidence>
<dbReference type="GO" id="GO:0008137">
    <property type="term" value="F:NADH dehydrogenase (ubiquinone) activity"/>
    <property type="evidence" value="ECO:0007669"/>
    <property type="project" value="InterPro"/>
</dbReference>
<evidence type="ECO:0000256" key="5">
    <source>
        <dbReference type="SAM" id="Phobius"/>
    </source>
</evidence>
<evidence type="ECO:0000313" key="7">
    <source>
        <dbReference type="EMBL" id="ANV81055.1"/>
    </source>
</evidence>
<feature type="transmembrane region" description="Helical" evidence="5">
    <location>
        <begin position="206"/>
        <end position="230"/>
    </location>
</feature>
<dbReference type="InterPro" id="IPR001750">
    <property type="entry name" value="ND/Mrp_TM"/>
</dbReference>
<dbReference type="PANTHER" id="PTHR22773">
    <property type="entry name" value="NADH DEHYDROGENASE"/>
    <property type="match status" value="1"/>
</dbReference>
<dbReference type="InterPro" id="IPR010096">
    <property type="entry name" value="NADH-Q_OxRdtase_suN/2"/>
</dbReference>
<comment type="subcellular location">
    <subcellularLocation>
        <location evidence="1">Membrane</location>
        <topology evidence="1">Multi-pass membrane protein</topology>
    </subcellularLocation>
</comment>
<evidence type="ECO:0000256" key="2">
    <source>
        <dbReference type="ARBA" id="ARBA00022692"/>
    </source>
</evidence>
<feature type="transmembrane region" description="Helical" evidence="5">
    <location>
        <begin position="426"/>
        <end position="445"/>
    </location>
</feature>
<feature type="transmembrane region" description="Helical" evidence="5">
    <location>
        <begin position="12"/>
        <end position="33"/>
    </location>
</feature>
<reference evidence="7" key="2">
    <citation type="journal article" date="2015" name="ISME J.">
        <title>A new class of marine Euryarchaeota group II from the Mediterranean deep chlorophyll maximum.</title>
        <authorList>
            <person name="Martin-Cuadrado A.B."/>
            <person name="Garcia-Heredia I."/>
            <person name="Molto A.G."/>
            <person name="Lopez-Ubeda R."/>
            <person name="Kimes N."/>
            <person name="Lopez-Garcia P."/>
            <person name="Moreira D."/>
            <person name="Rodriguez-Valera F."/>
        </authorList>
    </citation>
    <scope>NUCLEOTIDE SEQUENCE</scope>
</reference>
<accession>A0A1B1TFJ0</accession>
<proteinExistence type="inferred from homology"/>
<feature type="transmembrane region" description="Helical" evidence="5">
    <location>
        <begin position="250"/>
        <end position="275"/>
    </location>
</feature>
<feature type="transmembrane region" description="Helical" evidence="5">
    <location>
        <begin position="63"/>
        <end position="80"/>
    </location>
</feature>
<feature type="transmembrane region" description="Helical" evidence="5">
    <location>
        <begin position="318"/>
        <end position="337"/>
    </location>
</feature>
<evidence type="ECO:0000256" key="4">
    <source>
        <dbReference type="ARBA" id="ARBA00023136"/>
    </source>
</evidence>
<feature type="domain" description="NADH:quinone oxidoreductase/Mrp antiporter transmembrane" evidence="6">
    <location>
        <begin position="171"/>
        <end position="465"/>
    </location>
</feature>
<evidence type="ECO:0000256" key="1">
    <source>
        <dbReference type="ARBA" id="ARBA00004141"/>
    </source>
</evidence>
<organism evidence="7">
    <name type="scientific">uncultured Poseidoniia archaeon</name>
    <dbReference type="NCBI Taxonomy" id="1697135"/>
    <lineage>
        <taxon>Archaea</taxon>
        <taxon>Methanobacteriati</taxon>
        <taxon>Thermoplasmatota</taxon>
        <taxon>Candidatus Poseidoniia</taxon>
        <taxon>environmental samples</taxon>
    </lineage>
</organism>
<keyword evidence="4 5" id="KW-0472">Membrane</keyword>
<feature type="transmembrane region" description="Helical" evidence="5">
    <location>
        <begin position="482"/>
        <end position="501"/>
    </location>
</feature>
<dbReference type="AlphaFoldDB" id="A0A1B1TFJ0"/>